<dbReference type="Proteomes" id="UP000298061">
    <property type="component" value="Unassembled WGS sequence"/>
</dbReference>
<gene>
    <name evidence="2" type="ORF">EWM64_g3903</name>
</gene>
<protein>
    <recommendedName>
        <fullName evidence="1">BTB domain-containing protein</fullName>
    </recommendedName>
</protein>
<dbReference type="Pfam" id="PF00651">
    <property type="entry name" value="BTB"/>
    <property type="match status" value="1"/>
</dbReference>
<name>A0A4Z0A1R2_9AGAM</name>
<comment type="caution">
    <text evidence="2">The sequence shown here is derived from an EMBL/GenBank/DDBJ whole genome shotgun (WGS) entry which is preliminary data.</text>
</comment>
<dbReference type="CDD" id="cd18186">
    <property type="entry name" value="BTB_POZ_ZBTB_KLHL-like"/>
    <property type="match status" value="1"/>
</dbReference>
<dbReference type="InterPro" id="IPR000210">
    <property type="entry name" value="BTB/POZ_dom"/>
</dbReference>
<proteinExistence type="predicted"/>
<dbReference type="AlphaFoldDB" id="A0A4Z0A1R2"/>
<dbReference type="Gene3D" id="3.30.710.10">
    <property type="entry name" value="Potassium Channel Kv1.1, Chain A"/>
    <property type="match status" value="1"/>
</dbReference>
<keyword evidence="3" id="KW-1185">Reference proteome</keyword>
<evidence type="ECO:0000313" key="3">
    <source>
        <dbReference type="Proteomes" id="UP000298061"/>
    </source>
</evidence>
<reference evidence="2 3" key="1">
    <citation type="submission" date="2019-02" db="EMBL/GenBank/DDBJ databases">
        <title>Genome sequencing of the rare red list fungi Hericium alpestre (H. flagellum).</title>
        <authorList>
            <person name="Buettner E."/>
            <person name="Kellner H."/>
        </authorList>
    </citation>
    <scope>NUCLEOTIDE SEQUENCE [LARGE SCALE GENOMIC DNA]</scope>
    <source>
        <strain evidence="2 3">DSM 108284</strain>
    </source>
</reference>
<accession>A0A4Z0A1R2</accession>
<sequence>MSTDTADNEQNPRAFGLPFDDSDADVIFRSSDQVDFYLYKNVLAKSSPVFKEMFSIPQSLPADDTKRTRDPRPIVNMAENSLTISSLLAFCYPTTRPQLEGLEEISAVLAAAKKYEMELSNIPLRLSTLPIVMG</sequence>
<dbReference type="SUPFAM" id="SSF54695">
    <property type="entry name" value="POZ domain"/>
    <property type="match status" value="1"/>
</dbReference>
<dbReference type="OrthoDB" id="3357985at2759"/>
<dbReference type="EMBL" id="SFCI01000390">
    <property type="protein sequence ID" value="TFY80111.1"/>
    <property type="molecule type" value="Genomic_DNA"/>
</dbReference>
<dbReference type="PROSITE" id="PS50097">
    <property type="entry name" value="BTB"/>
    <property type="match status" value="1"/>
</dbReference>
<organism evidence="2 3">
    <name type="scientific">Hericium alpestre</name>
    <dbReference type="NCBI Taxonomy" id="135208"/>
    <lineage>
        <taxon>Eukaryota</taxon>
        <taxon>Fungi</taxon>
        <taxon>Dikarya</taxon>
        <taxon>Basidiomycota</taxon>
        <taxon>Agaricomycotina</taxon>
        <taxon>Agaricomycetes</taxon>
        <taxon>Russulales</taxon>
        <taxon>Hericiaceae</taxon>
        <taxon>Hericium</taxon>
    </lineage>
</organism>
<dbReference type="InterPro" id="IPR011333">
    <property type="entry name" value="SKP1/BTB/POZ_sf"/>
</dbReference>
<feature type="domain" description="BTB" evidence="1">
    <location>
        <begin position="24"/>
        <end position="92"/>
    </location>
</feature>
<evidence type="ECO:0000259" key="1">
    <source>
        <dbReference type="PROSITE" id="PS50097"/>
    </source>
</evidence>
<evidence type="ECO:0000313" key="2">
    <source>
        <dbReference type="EMBL" id="TFY80111.1"/>
    </source>
</evidence>